<keyword evidence="3" id="KW-1003">Cell membrane</keyword>
<comment type="similarity">
    <text evidence="7">Belongs to the binding-protein-dependent transport system permease family.</text>
</comment>
<dbReference type="EMBL" id="QAXS01000014">
    <property type="protein sequence ID" value="PTV98747.1"/>
    <property type="molecule type" value="Genomic_DNA"/>
</dbReference>
<evidence type="ECO:0000256" key="1">
    <source>
        <dbReference type="ARBA" id="ARBA00004651"/>
    </source>
</evidence>
<dbReference type="InterPro" id="IPR000515">
    <property type="entry name" value="MetI-like"/>
</dbReference>
<sequence length="327" mass="36557">MSKFIMHRLLFMVVTLVIISILSFIIIQLPPGDYLTSYITQLRSMGTDVSDEQIEYLREQYGLDDPVYVQYFKWIGNFLTGDMGFSFSWNRPVNELVWERLGLTLVISISSLLFTWIVAFPIGIYTALRQNSLSDYFFTFLSFIGVATPNFLLALVLMYVSFKYFGINVGGLFSPEYADAAWGIGKITDLLQHLWIPVVVVGTAGTAGLVRIMRANLLDELGKPYVTTAKSKGIPNYKVILKYPVRIALNPFISTLGWQLPKLISGSTITAVVLSLPTTGPLLLDALKSQDMYLAGSFIMLLSVLTVIGTFISDILLALVDPRIRYV</sequence>
<dbReference type="Proteomes" id="UP000244089">
    <property type="component" value="Unassembled WGS sequence"/>
</dbReference>
<feature type="transmembrane region" description="Helical" evidence="7">
    <location>
        <begin position="101"/>
        <end position="124"/>
    </location>
</feature>
<dbReference type="Gene3D" id="1.10.3720.10">
    <property type="entry name" value="MetI-like"/>
    <property type="match status" value="1"/>
</dbReference>
<keyword evidence="5 7" id="KW-1133">Transmembrane helix</keyword>
<accession>A0A2T5RJF9</accession>
<dbReference type="PANTHER" id="PTHR30465">
    <property type="entry name" value="INNER MEMBRANE ABC TRANSPORTER"/>
    <property type="match status" value="1"/>
</dbReference>
<gene>
    <name evidence="9" type="ORF">C8C76_11414</name>
</gene>
<evidence type="ECO:0000256" key="6">
    <source>
        <dbReference type="ARBA" id="ARBA00023136"/>
    </source>
</evidence>
<protein>
    <submittedName>
        <fullName evidence="9">Peptide/nickel transport system permease protein</fullName>
    </submittedName>
</protein>
<evidence type="ECO:0000259" key="8">
    <source>
        <dbReference type="PROSITE" id="PS50928"/>
    </source>
</evidence>
<dbReference type="SUPFAM" id="SSF161098">
    <property type="entry name" value="MetI-like"/>
    <property type="match status" value="1"/>
</dbReference>
<dbReference type="PANTHER" id="PTHR30465:SF43">
    <property type="entry name" value="OLIGOPEPTIDE ABC TRANSPORTER, PERMEASE PROTEIN"/>
    <property type="match status" value="1"/>
</dbReference>
<comment type="caution">
    <text evidence="9">The sequence shown here is derived from an EMBL/GenBank/DDBJ whole genome shotgun (WGS) entry which is preliminary data.</text>
</comment>
<feature type="transmembrane region" description="Helical" evidence="7">
    <location>
        <begin position="296"/>
        <end position="320"/>
    </location>
</feature>
<dbReference type="PROSITE" id="PS50928">
    <property type="entry name" value="ABC_TM1"/>
    <property type="match status" value="1"/>
</dbReference>
<dbReference type="OrthoDB" id="9773221at2"/>
<evidence type="ECO:0000313" key="10">
    <source>
        <dbReference type="Proteomes" id="UP000244089"/>
    </source>
</evidence>
<keyword evidence="6 7" id="KW-0472">Membrane</keyword>
<proteinExistence type="inferred from homology"/>
<evidence type="ECO:0000256" key="2">
    <source>
        <dbReference type="ARBA" id="ARBA00022448"/>
    </source>
</evidence>
<dbReference type="CDD" id="cd06261">
    <property type="entry name" value="TM_PBP2"/>
    <property type="match status" value="1"/>
</dbReference>
<dbReference type="RefSeq" id="WP_108140049.1">
    <property type="nucleotide sequence ID" value="NZ_QAXS01000014.1"/>
</dbReference>
<comment type="subcellular location">
    <subcellularLocation>
        <location evidence="1 7">Cell membrane</location>
        <topology evidence="1 7">Multi-pass membrane protein</topology>
    </subcellularLocation>
</comment>
<feature type="transmembrane region" description="Helical" evidence="7">
    <location>
        <begin position="9"/>
        <end position="29"/>
    </location>
</feature>
<evidence type="ECO:0000256" key="4">
    <source>
        <dbReference type="ARBA" id="ARBA00022692"/>
    </source>
</evidence>
<name>A0A2T5RJF9_9FIRM</name>
<feature type="transmembrane region" description="Helical" evidence="7">
    <location>
        <begin position="194"/>
        <end position="213"/>
    </location>
</feature>
<dbReference type="AlphaFoldDB" id="A0A2T5RJF9"/>
<dbReference type="GO" id="GO:0005886">
    <property type="term" value="C:plasma membrane"/>
    <property type="evidence" value="ECO:0007669"/>
    <property type="project" value="UniProtKB-SubCell"/>
</dbReference>
<keyword evidence="2 7" id="KW-0813">Transport</keyword>
<feature type="transmembrane region" description="Helical" evidence="7">
    <location>
        <begin position="263"/>
        <end position="284"/>
    </location>
</feature>
<reference evidence="9 10" key="1">
    <citation type="submission" date="2018-04" db="EMBL/GenBank/DDBJ databases">
        <title>Subsurface microbial communities from deep shales in Ohio and West Virginia, USA.</title>
        <authorList>
            <person name="Wrighton K."/>
        </authorList>
    </citation>
    <scope>NUCLEOTIDE SEQUENCE [LARGE SCALE GENOMIC DNA]</scope>
    <source>
        <strain evidence="9 10">WC1</strain>
    </source>
</reference>
<evidence type="ECO:0000256" key="7">
    <source>
        <dbReference type="RuleBase" id="RU363032"/>
    </source>
</evidence>
<dbReference type="Pfam" id="PF00528">
    <property type="entry name" value="BPD_transp_1"/>
    <property type="match status" value="1"/>
</dbReference>
<evidence type="ECO:0000256" key="5">
    <source>
        <dbReference type="ARBA" id="ARBA00022989"/>
    </source>
</evidence>
<evidence type="ECO:0000313" key="9">
    <source>
        <dbReference type="EMBL" id="PTV98747.1"/>
    </source>
</evidence>
<evidence type="ECO:0000256" key="3">
    <source>
        <dbReference type="ARBA" id="ARBA00022475"/>
    </source>
</evidence>
<keyword evidence="4 7" id="KW-0812">Transmembrane</keyword>
<organism evidence="9 10">
    <name type="scientific">Halanaerobium saccharolyticum</name>
    <dbReference type="NCBI Taxonomy" id="43595"/>
    <lineage>
        <taxon>Bacteria</taxon>
        <taxon>Bacillati</taxon>
        <taxon>Bacillota</taxon>
        <taxon>Clostridia</taxon>
        <taxon>Halanaerobiales</taxon>
        <taxon>Halanaerobiaceae</taxon>
        <taxon>Halanaerobium</taxon>
    </lineage>
</organism>
<dbReference type="GO" id="GO:0055085">
    <property type="term" value="P:transmembrane transport"/>
    <property type="evidence" value="ECO:0007669"/>
    <property type="project" value="InterPro"/>
</dbReference>
<feature type="domain" description="ABC transmembrane type-1" evidence="8">
    <location>
        <begin position="101"/>
        <end position="317"/>
    </location>
</feature>
<dbReference type="InterPro" id="IPR045621">
    <property type="entry name" value="BPD_transp_1_N"/>
</dbReference>
<dbReference type="InterPro" id="IPR035906">
    <property type="entry name" value="MetI-like_sf"/>
</dbReference>
<feature type="transmembrane region" description="Helical" evidence="7">
    <location>
        <begin position="136"/>
        <end position="162"/>
    </location>
</feature>
<dbReference type="Pfam" id="PF19300">
    <property type="entry name" value="BPD_transp_1_N"/>
    <property type="match status" value="1"/>
</dbReference>